<dbReference type="GO" id="GO:0005737">
    <property type="term" value="C:cytoplasm"/>
    <property type="evidence" value="ECO:0007669"/>
    <property type="project" value="UniProtKB-SubCell"/>
</dbReference>
<comment type="function">
    <text evidence="3">Component of the cleavage factor IA (CFIA) complex, which is involved in the endonucleolytic cleavage during polyadenylation-dependent pre-mRNA 3'-end formation.</text>
</comment>
<gene>
    <name evidence="6" type="ORF">AURDEDRAFT_93458</name>
</gene>
<accession>J0D5U7</accession>
<organism evidence="6 7">
    <name type="scientific">Auricularia subglabra (strain TFB-10046 / SS5)</name>
    <name type="common">White-rot fungus</name>
    <name type="synonym">Auricularia delicata (strain TFB10046)</name>
    <dbReference type="NCBI Taxonomy" id="717982"/>
    <lineage>
        <taxon>Eukaryota</taxon>
        <taxon>Fungi</taxon>
        <taxon>Dikarya</taxon>
        <taxon>Basidiomycota</taxon>
        <taxon>Agaricomycotina</taxon>
        <taxon>Agaricomycetes</taxon>
        <taxon>Auriculariales</taxon>
        <taxon>Auriculariaceae</taxon>
        <taxon>Auricularia</taxon>
    </lineage>
</organism>
<dbReference type="InterPro" id="IPR045243">
    <property type="entry name" value="Rna14-like"/>
</dbReference>
<dbReference type="SUPFAM" id="SSF48452">
    <property type="entry name" value="TPR-like"/>
    <property type="match status" value="2"/>
</dbReference>
<evidence type="ECO:0000256" key="1">
    <source>
        <dbReference type="ARBA" id="ARBA00022737"/>
    </source>
</evidence>
<dbReference type="Pfam" id="PF05843">
    <property type="entry name" value="Suf"/>
    <property type="match status" value="1"/>
</dbReference>
<dbReference type="InParanoid" id="J0D5U7"/>
<feature type="compositionally biased region" description="Pro residues" evidence="4">
    <location>
        <begin position="46"/>
        <end position="65"/>
    </location>
</feature>
<keyword evidence="3" id="KW-0963">Cytoplasm</keyword>
<evidence type="ECO:0000256" key="2">
    <source>
        <dbReference type="ARBA" id="ARBA00023242"/>
    </source>
</evidence>
<dbReference type="KEGG" id="adl:AURDEDRAFT_93458"/>
<feature type="compositionally biased region" description="Low complexity" evidence="4">
    <location>
        <begin position="1"/>
        <end position="10"/>
    </location>
</feature>
<dbReference type="Gene3D" id="1.25.40.1040">
    <property type="match status" value="2"/>
</dbReference>
<reference evidence="7" key="1">
    <citation type="journal article" date="2012" name="Science">
        <title>The Paleozoic origin of enzymatic lignin decomposition reconstructed from 31 fungal genomes.</title>
        <authorList>
            <person name="Floudas D."/>
            <person name="Binder M."/>
            <person name="Riley R."/>
            <person name="Barry K."/>
            <person name="Blanchette R.A."/>
            <person name="Henrissat B."/>
            <person name="Martinez A.T."/>
            <person name="Otillar R."/>
            <person name="Spatafora J.W."/>
            <person name="Yadav J.S."/>
            <person name="Aerts A."/>
            <person name="Benoit I."/>
            <person name="Boyd A."/>
            <person name="Carlson A."/>
            <person name="Copeland A."/>
            <person name="Coutinho P.M."/>
            <person name="de Vries R.P."/>
            <person name="Ferreira P."/>
            <person name="Findley K."/>
            <person name="Foster B."/>
            <person name="Gaskell J."/>
            <person name="Glotzer D."/>
            <person name="Gorecki P."/>
            <person name="Heitman J."/>
            <person name="Hesse C."/>
            <person name="Hori C."/>
            <person name="Igarashi K."/>
            <person name="Jurgens J.A."/>
            <person name="Kallen N."/>
            <person name="Kersten P."/>
            <person name="Kohler A."/>
            <person name="Kuees U."/>
            <person name="Kumar T.K.A."/>
            <person name="Kuo A."/>
            <person name="LaButti K."/>
            <person name="Larrondo L.F."/>
            <person name="Lindquist E."/>
            <person name="Ling A."/>
            <person name="Lombard V."/>
            <person name="Lucas S."/>
            <person name="Lundell T."/>
            <person name="Martin R."/>
            <person name="McLaughlin D.J."/>
            <person name="Morgenstern I."/>
            <person name="Morin E."/>
            <person name="Murat C."/>
            <person name="Nagy L.G."/>
            <person name="Nolan M."/>
            <person name="Ohm R.A."/>
            <person name="Patyshakuliyeva A."/>
            <person name="Rokas A."/>
            <person name="Ruiz-Duenas F.J."/>
            <person name="Sabat G."/>
            <person name="Salamov A."/>
            <person name="Samejima M."/>
            <person name="Schmutz J."/>
            <person name="Slot J.C."/>
            <person name="St John F."/>
            <person name="Stenlid J."/>
            <person name="Sun H."/>
            <person name="Sun S."/>
            <person name="Syed K."/>
            <person name="Tsang A."/>
            <person name="Wiebenga A."/>
            <person name="Young D."/>
            <person name="Pisabarro A."/>
            <person name="Eastwood D.C."/>
            <person name="Martin F."/>
            <person name="Cullen D."/>
            <person name="Grigoriev I.V."/>
            <person name="Hibbett D.S."/>
        </authorList>
    </citation>
    <scope>NUCLEOTIDE SEQUENCE [LARGE SCALE GENOMIC DNA]</scope>
    <source>
        <strain evidence="7">TFB10046</strain>
    </source>
</reference>
<dbReference type="GO" id="GO:0180010">
    <property type="term" value="P:co-transcriptional mRNA 3'-end processing, cleavage and polyadenylation pathway"/>
    <property type="evidence" value="ECO:0007669"/>
    <property type="project" value="UniProtKB-UniRule"/>
</dbReference>
<keyword evidence="2 3" id="KW-0539">Nucleus</keyword>
<dbReference type="GO" id="GO:0003729">
    <property type="term" value="F:mRNA binding"/>
    <property type="evidence" value="ECO:0007669"/>
    <property type="project" value="TreeGrafter"/>
</dbReference>
<feature type="region of interest" description="Disordered" evidence="4">
    <location>
        <begin position="1"/>
        <end position="80"/>
    </location>
</feature>
<dbReference type="InterPro" id="IPR003107">
    <property type="entry name" value="HAT"/>
</dbReference>
<dbReference type="OMA" id="VQLWSVY"/>
<keyword evidence="3" id="KW-0507">mRNA processing</keyword>
<feature type="compositionally biased region" description="Polar residues" evidence="4">
    <location>
        <begin position="829"/>
        <end position="838"/>
    </location>
</feature>
<comment type="subcellular location">
    <subcellularLocation>
        <location evidence="3">Nucleus</location>
    </subcellularLocation>
    <subcellularLocation>
        <location evidence="3">Cytoplasm</location>
    </subcellularLocation>
    <text evidence="3">Nucleus and/or cytoplasm.</text>
</comment>
<keyword evidence="1" id="KW-0677">Repeat</keyword>
<feature type="region of interest" description="Disordered" evidence="4">
    <location>
        <begin position="442"/>
        <end position="482"/>
    </location>
</feature>
<feature type="compositionally biased region" description="Low complexity" evidence="4">
    <location>
        <begin position="447"/>
        <end position="465"/>
    </location>
</feature>
<sequence length="904" mass="103885">MAEAPPTVQEAAEEQPPPAEIQEAVAAQENGHDTPPAPGPNEDTPPEPAPGPEPIQVSEPPPQDPQEPQEAEQQQPPQELSEYDRLRAEAAKAPHNAAGWQRLIEHAEQSGDTEKIKEAYEALLEAYPNTASIQIEYLRHFLNPGLFHIAESLFSRFLRPSPSVELWKFYLVYVRRFNTEPAQREVVKKAYEFALSHIGQDKDSGEIWKEYIDFLTAGETHNTWEEQQKMDALRNVYRRAVQIPLENVEALWRELDAFENKLNKITAKKFMANLSPSYMQARTVLREMRLRLSALNQQTSSFSPARFNLPQPLTYTSQERQVLNGWKTYLLWEEGNPLEMEDKDKAQLQTRIQLMYRQAVVKMRFSPEIWYMAHSWTSRTGKQDDAIALLKQGMHANPMSYLLTFAYAEVQGQLKNYEEVNTTYTKFIDALHAELEEMDAEHQKELAAAAAAEPNNNNASFSAPFDPNAPPPGLSVNSPSAATISSQASQHELMIADRRQELGIVWIQYMRFARREEGLKPARTVFSKARKDKKWVTWEVFEAAALMEYHCTKATDVATRIFQNGLNLFSGEIEFVDHYLAFLISINDESNARALFERAVPTFPGPKGKILWDRWGRYEYQYGDLEAALKFDKRLGDAFKEVPPIKRFADRYKYGMQLDAIASRDLGVGGRHTRVLRSHETNATMLGAQKTVANLDERSDRERERDRRHDSPERRRKHGPNDGFAPQGLPKRPRPQSPPPREREREREMRGREQREREREREMMRERERDQREHRERELRDRERERWDRTRRPNSPPYRNGSPAGGMRRDRDREDDRRGPAIPPAVGQFLSTLPNAQSFDGPVFRIDDLMQLFRNAAIPPPGPPKPPTGMGGPPRGRSPPPPRGRPPPDYGPYTGPAGPRRGRF</sequence>
<feature type="region of interest" description="Disordered" evidence="4">
    <location>
        <begin position="854"/>
        <end position="904"/>
    </location>
</feature>
<feature type="domain" description="Suppressor of forked" evidence="5">
    <location>
        <begin position="84"/>
        <end position="663"/>
    </location>
</feature>
<dbReference type="GO" id="GO:0005634">
    <property type="term" value="C:nucleus"/>
    <property type="evidence" value="ECO:0007669"/>
    <property type="project" value="UniProtKB-SubCell"/>
</dbReference>
<feature type="compositionally biased region" description="Pro residues" evidence="4">
    <location>
        <begin position="876"/>
        <end position="890"/>
    </location>
</feature>
<dbReference type="PANTHER" id="PTHR19980:SF0">
    <property type="entry name" value="CLEAVAGE STIMULATION FACTOR SUBUNIT 3"/>
    <property type="match status" value="1"/>
</dbReference>
<dbReference type="Proteomes" id="UP000006514">
    <property type="component" value="Unassembled WGS sequence"/>
</dbReference>
<feature type="compositionally biased region" description="Basic and acidic residues" evidence="4">
    <location>
        <begin position="695"/>
        <end position="713"/>
    </location>
</feature>
<name>J0D5U7_AURST</name>
<feature type="compositionally biased region" description="Basic and acidic residues" evidence="4">
    <location>
        <begin position="740"/>
        <end position="791"/>
    </location>
</feature>
<feature type="compositionally biased region" description="Low complexity" evidence="4">
    <location>
        <begin position="20"/>
        <end position="29"/>
    </location>
</feature>
<feature type="compositionally biased region" description="Basic and acidic residues" evidence="4">
    <location>
        <begin position="807"/>
        <end position="819"/>
    </location>
</feature>
<dbReference type="EMBL" id="JH687985">
    <property type="protein sequence ID" value="EJD34185.1"/>
    <property type="molecule type" value="Genomic_DNA"/>
</dbReference>
<dbReference type="AlphaFoldDB" id="J0D5U7"/>
<dbReference type="OrthoDB" id="26282at2759"/>
<feature type="compositionally biased region" description="Low complexity" evidence="4">
    <location>
        <begin position="66"/>
        <end position="79"/>
    </location>
</feature>
<keyword evidence="7" id="KW-1185">Reference proteome</keyword>
<evidence type="ECO:0000259" key="5">
    <source>
        <dbReference type="Pfam" id="PF05843"/>
    </source>
</evidence>
<evidence type="ECO:0000256" key="4">
    <source>
        <dbReference type="SAM" id="MobiDB-lite"/>
    </source>
</evidence>
<proteinExistence type="predicted"/>
<dbReference type="PANTHER" id="PTHR19980">
    <property type="entry name" value="RNA CLEAVAGE STIMULATION FACTOR"/>
    <property type="match status" value="1"/>
</dbReference>
<dbReference type="FunCoup" id="J0D5U7">
    <property type="interactions" value="95"/>
</dbReference>
<dbReference type="SMART" id="SM00386">
    <property type="entry name" value="HAT"/>
    <property type="match status" value="7"/>
</dbReference>
<protein>
    <recommendedName>
        <fullName evidence="3">mRNA 3'-end-processing protein RNA14</fullName>
    </recommendedName>
</protein>
<dbReference type="eggNOG" id="KOG1914">
    <property type="taxonomic scope" value="Eukaryota"/>
</dbReference>
<feature type="compositionally biased region" description="Pro residues" evidence="4">
    <location>
        <begin position="858"/>
        <end position="867"/>
    </location>
</feature>
<evidence type="ECO:0000313" key="6">
    <source>
        <dbReference type="EMBL" id="EJD34185.1"/>
    </source>
</evidence>
<evidence type="ECO:0000256" key="3">
    <source>
        <dbReference type="RuleBase" id="RU369035"/>
    </source>
</evidence>
<dbReference type="InterPro" id="IPR008847">
    <property type="entry name" value="Suf"/>
</dbReference>
<feature type="compositionally biased region" description="Low complexity" evidence="4">
    <location>
        <begin position="891"/>
        <end position="904"/>
    </location>
</feature>
<evidence type="ECO:0000313" key="7">
    <source>
        <dbReference type="Proteomes" id="UP000006514"/>
    </source>
</evidence>
<feature type="region of interest" description="Disordered" evidence="4">
    <location>
        <begin position="683"/>
        <end position="841"/>
    </location>
</feature>
<dbReference type="InterPro" id="IPR011990">
    <property type="entry name" value="TPR-like_helical_dom_sf"/>
</dbReference>